<sequence>MDLLILEERRLLRYSLLFQLYRDFFTYGYEVCNRINYEIPNDCRIEIIAALYFLFYRRWIFFNIARDKTVSAYVLGRGMEEVENYLIETGKLVASNIFEDLLIPVIDKKEKTGGTVNES</sequence>
<dbReference type="EMBL" id="JPMD01000028">
    <property type="protein sequence ID" value="KEZ85836.1"/>
    <property type="molecule type" value="Genomic_DNA"/>
</dbReference>
<gene>
    <name evidence="1" type="ORF">IO99_11885</name>
</gene>
<evidence type="ECO:0000313" key="2">
    <source>
        <dbReference type="Proteomes" id="UP000028542"/>
    </source>
</evidence>
<accession>A0A084JA52</accession>
<dbReference type="AlphaFoldDB" id="A0A084JA52"/>
<comment type="caution">
    <text evidence="1">The sequence shown here is derived from an EMBL/GenBank/DDBJ whole genome shotgun (WGS) entry which is preliminary data.</text>
</comment>
<reference evidence="1 2" key="1">
    <citation type="submission" date="2014-07" db="EMBL/GenBank/DDBJ databases">
        <title>Draft genome of Clostridium sulfidigenes 113A isolated from sediments associated with methane hydrate from Krishna Godavari basin.</title>
        <authorList>
            <person name="Honkalas V.S."/>
            <person name="Dabir A.P."/>
            <person name="Arora P."/>
            <person name="Dhakephalkar P.K."/>
        </authorList>
    </citation>
    <scope>NUCLEOTIDE SEQUENCE [LARGE SCALE GENOMIC DNA]</scope>
    <source>
        <strain evidence="1 2">113A</strain>
    </source>
</reference>
<dbReference type="STRING" id="318464.IO99_11885"/>
<keyword evidence="2" id="KW-1185">Reference proteome</keyword>
<dbReference type="eggNOG" id="ENOG5030GK1">
    <property type="taxonomic scope" value="Bacteria"/>
</dbReference>
<proteinExistence type="predicted"/>
<dbReference type="RefSeq" id="WP_035133499.1">
    <property type="nucleotide sequence ID" value="NZ_JPMD01000028.1"/>
</dbReference>
<dbReference type="Proteomes" id="UP000028542">
    <property type="component" value="Unassembled WGS sequence"/>
</dbReference>
<organism evidence="1 2">
    <name type="scientific">Clostridium sulfidigenes</name>
    <dbReference type="NCBI Taxonomy" id="318464"/>
    <lineage>
        <taxon>Bacteria</taxon>
        <taxon>Bacillati</taxon>
        <taxon>Bacillota</taxon>
        <taxon>Clostridia</taxon>
        <taxon>Eubacteriales</taxon>
        <taxon>Clostridiaceae</taxon>
        <taxon>Clostridium</taxon>
    </lineage>
</organism>
<evidence type="ECO:0000313" key="1">
    <source>
        <dbReference type="EMBL" id="KEZ85836.1"/>
    </source>
</evidence>
<name>A0A084JA52_9CLOT</name>
<protein>
    <submittedName>
        <fullName evidence="1">Uncharacterized protein</fullName>
    </submittedName>
</protein>